<proteinExistence type="predicted"/>
<feature type="compositionally biased region" description="Basic and acidic residues" evidence="1">
    <location>
        <begin position="23"/>
        <end position="34"/>
    </location>
</feature>
<dbReference type="Proteomes" id="UP001519460">
    <property type="component" value="Unassembled WGS sequence"/>
</dbReference>
<protein>
    <submittedName>
        <fullName evidence="2">Uncharacterized protein</fullName>
    </submittedName>
</protein>
<keyword evidence="3" id="KW-1185">Reference proteome</keyword>
<dbReference type="EMBL" id="JACVVK020000216">
    <property type="protein sequence ID" value="KAK7484054.1"/>
    <property type="molecule type" value="Genomic_DNA"/>
</dbReference>
<reference evidence="2 3" key="1">
    <citation type="journal article" date="2023" name="Sci. Data">
        <title>Genome assembly of the Korean intertidal mud-creeper Batillaria attramentaria.</title>
        <authorList>
            <person name="Patra A.K."/>
            <person name="Ho P.T."/>
            <person name="Jun S."/>
            <person name="Lee S.J."/>
            <person name="Kim Y."/>
            <person name="Won Y.J."/>
        </authorList>
    </citation>
    <scope>NUCLEOTIDE SEQUENCE [LARGE SCALE GENOMIC DNA]</scope>
    <source>
        <strain evidence="2">Wonlab-2016</strain>
    </source>
</reference>
<evidence type="ECO:0000313" key="3">
    <source>
        <dbReference type="Proteomes" id="UP001519460"/>
    </source>
</evidence>
<dbReference type="AlphaFoldDB" id="A0ABD0KAE0"/>
<sequence length="91" mass="10202">MSVCPYFLQLPAIILYPLTDARPQRTDQQEHGDSMSHPYHPATIKGGNEKDSPIETHLSKRSCGQRCQCLRELADEFVSFLATPQTAALRS</sequence>
<gene>
    <name evidence="2" type="ORF">BaRGS_00024666</name>
</gene>
<feature type="region of interest" description="Disordered" evidence="1">
    <location>
        <begin position="23"/>
        <end position="53"/>
    </location>
</feature>
<accession>A0ABD0KAE0</accession>
<name>A0ABD0KAE0_9CAEN</name>
<organism evidence="2 3">
    <name type="scientific">Batillaria attramentaria</name>
    <dbReference type="NCBI Taxonomy" id="370345"/>
    <lineage>
        <taxon>Eukaryota</taxon>
        <taxon>Metazoa</taxon>
        <taxon>Spiralia</taxon>
        <taxon>Lophotrochozoa</taxon>
        <taxon>Mollusca</taxon>
        <taxon>Gastropoda</taxon>
        <taxon>Caenogastropoda</taxon>
        <taxon>Sorbeoconcha</taxon>
        <taxon>Cerithioidea</taxon>
        <taxon>Batillariidae</taxon>
        <taxon>Batillaria</taxon>
    </lineage>
</organism>
<evidence type="ECO:0000313" key="2">
    <source>
        <dbReference type="EMBL" id="KAK7484054.1"/>
    </source>
</evidence>
<comment type="caution">
    <text evidence="2">The sequence shown here is derived from an EMBL/GenBank/DDBJ whole genome shotgun (WGS) entry which is preliminary data.</text>
</comment>
<evidence type="ECO:0000256" key="1">
    <source>
        <dbReference type="SAM" id="MobiDB-lite"/>
    </source>
</evidence>